<proteinExistence type="predicted"/>
<dbReference type="Proteomes" id="UP000541444">
    <property type="component" value="Unassembled WGS sequence"/>
</dbReference>
<sequence>MEVGSKVIFLFRDAEGFGSSITDALIPNPNSSPLKRTETQFELPLEKYGIKGCNASGDIVHFVDHQGSYQVSVLLMQSYDPPVVACAINEVLASITGEDRSTKPTIVLPFFASESKLSNDMFNISSSNKKIALYGTHLGPETEFTQAIIGGTKKPLSSLQIQFEPLACLIHFICVLNLPTVLLIGPRREHPTRRSTDEQLEVLHEMGKFLASHVGLDFSKEKVQFKPMKKTKESEEPWRALYG</sequence>
<comment type="caution">
    <text evidence="2">The sequence shown here is derived from an EMBL/GenBank/DDBJ whole genome shotgun (WGS) entry which is preliminary data.</text>
</comment>
<evidence type="ECO:0000259" key="1">
    <source>
        <dbReference type="Pfam" id="PF25428"/>
    </source>
</evidence>
<dbReference type="InterPro" id="IPR057216">
    <property type="entry name" value="DUF7894"/>
</dbReference>
<organism evidence="2 3">
    <name type="scientific">Kingdonia uniflora</name>
    <dbReference type="NCBI Taxonomy" id="39325"/>
    <lineage>
        <taxon>Eukaryota</taxon>
        <taxon>Viridiplantae</taxon>
        <taxon>Streptophyta</taxon>
        <taxon>Embryophyta</taxon>
        <taxon>Tracheophyta</taxon>
        <taxon>Spermatophyta</taxon>
        <taxon>Magnoliopsida</taxon>
        <taxon>Ranunculales</taxon>
        <taxon>Circaeasteraceae</taxon>
        <taxon>Kingdonia</taxon>
    </lineage>
</organism>
<name>A0A7J7LRF8_9MAGN</name>
<dbReference type="Pfam" id="PF25428">
    <property type="entry name" value="DUF7894"/>
    <property type="match status" value="1"/>
</dbReference>
<dbReference type="EMBL" id="JACGCM010002086">
    <property type="protein sequence ID" value="KAF6145132.1"/>
    <property type="molecule type" value="Genomic_DNA"/>
</dbReference>
<feature type="domain" description="DUF7894" evidence="1">
    <location>
        <begin position="1"/>
        <end position="243"/>
    </location>
</feature>
<accession>A0A7J7LRF8</accession>
<dbReference type="OrthoDB" id="1927925at2759"/>
<evidence type="ECO:0000313" key="2">
    <source>
        <dbReference type="EMBL" id="KAF6145132.1"/>
    </source>
</evidence>
<dbReference type="PANTHER" id="PTHR37221:SF1">
    <property type="entry name" value="OS02G0582400 PROTEIN"/>
    <property type="match status" value="1"/>
</dbReference>
<gene>
    <name evidence="2" type="ORF">GIB67_013483</name>
</gene>
<keyword evidence="3" id="KW-1185">Reference proteome</keyword>
<dbReference type="AlphaFoldDB" id="A0A7J7LRF8"/>
<dbReference type="PANTHER" id="PTHR37221">
    <property type="entry name" value="OS02G0582400 PROTEIN"/>
    <property type="match status" value="1"/>
</dbReference>
<protein>
    <recommendedName>
        <fullName evidence="1">DUF7894 domain-containing protein</fullName>
    </recommendedName>
</protein>
<evidence type="ECO:0000313" key="3">
    <source>
        <dbReference type="Proteomes" id="UP000541444"/>
    </source>
</evidence>
<reference evidence="2 3" key="1">
    <citation type="journal article" date="2020" name="IScience">
        <title>Genome Sequencing of the Endangered Kingdonia uniflora (Circaeasteraceae, Ranunculales) Reveals Potential Mechanisms of Evolutionary Specialization.</title>
        <authorList>
            <person name="Sun Y."/>
            <person name="Deng T."/>
            <person name="Zhang A."/>
            <person name="Moore M.J."/>
            <person name="Landis J.B."/>
            <person name="Lin N."/>
            <person name="Zhang H."/>
            <person name="Zhang X."/>
            <person name="Huang J."/>
            <person name="Zhang X."/>
            <person name="Sun H."/>
            <person name="Wang H."/>
        </authorList>
    </citation>
    <scope>NUCLEOTIDE SEQUENCE [LARGE SCALE GENOMIC DNA]</scope>
    <source>
        <strain evidence="2">TB1705</strain>
        <tissue evidence="2">Leaf</tissue>
    </source>
</reference>